<evidence type="ECO:0000259" key="8">
    <source>
        <dbReference type="PROSITE" id="PS50110"/>
    </source>
</evidence>
<gene>
    <name evidence="10" type="ORF">KDAU_37320</name>
</gene>
<dbReference type="OrthoDB" id="152576at2"/>
<accession>A0A401ZHT8</accession>
<dbReference type="PANTHER" id="PTHR48111:SF22">
    <property type="entry name" value="REGULATOR OF RPOS"/>
    <property type="match status" value="1"/>
</dbReference>
<dbReference type="FunFam" id="1.10.10.10:FF:000005">
    <property type="entry name" value="Two-component system response regulator"/>
    <property type="match status" value="1"/>
</dbReference>
<dbReference type="GO" id="GO:0032993">
    <property type="term" value="C:protein-DNA complex"/>
    <property type="evidence" value="ECO:0007669"/>
    <property type="project" value="TreeGrafter"/>
</dbReference>
<keyword evidence="3" id="KW-0805">Transcription regulation</keyword>
<dbReference type="SMART" id="SM00862">
    <property type="entry name" value="Trans_reg_C"/>
    <property type="match status" value="1"/>
</dbReference>
<keyword evidence="1 6" id="KW-0597">Phosphoprotein</keyword>
<organism evidence="10 11">
    <name type="scientific">Dictyobacter aurantiacus</name>
    <dbReference type="NCBI Taxonomy" id="1936993"/>
    <lineage>
        <taxon>Bacteria</taxon>
        <taxon>Bacillati</taxon>
        <taxon>Chloroflexota</taxon>
        <taxon>Ktedonobacteria</taxon>
        <taxon>Ktedonobacterales</taxon>
        <taxon>Dictyobacteraceae</taxon>
        <taxon>Dictyobacter</taxon>
    </lineage>
</organism>
<dbReference type="SUPFAM" id="SSF52172">
    <property type="entry name" value="CheY-like"/>
    <property type="match status" value="1"/>
</dbReference>
<evidence type="ECO:0000256" key="7">
    <source>
        <dbReference type="PROSITE-ProRule" id="PRU01091"/>
    </source>
</evidence>
<dbReference type="Gene3D" id="6.10.250.690">
    <property type="match status" value="1"/>
</dbReference>
<dbReference type="InterPro" id="IPR039420">
    <property type="entry name" value="WalR-like"/>
</dbReference>
<dbReference type="InterPro" id="IPR001867">
    <property type="entry name" value="OmpR/PhoB-type_DNA-bd"/>
</dbReference>
<dbReference type="GO" id="GO:0006355">
    <property type="term" value="P:regulation of DNA-templated transcription"/>
    <property type="evidence" value="ECO:0007669"/>
    <property type="project" value="InterPro"/>
</dbReference>
<dbReference type="PROSITE" id="PS51755">
    <property type="entry name" value="OMPR_PHOB"/>
    <property type="match status" value="1"/>
</dbReference>
<dbReference type="InterPro" id="IPR001789">
    <property type="entry name" value="Sig_transdc_resp-reg_receiver"/>
</dbReference>
<feature type="domain" description="Response regulatory" evidence="8">
    <location>
        <begin position="2"/>
        <end position="116"/>
    </location>
</feature>
<name>A0A401ZHT8_9CHLR</name>
<evidence type="ECO:0000256" key="3">
    <source>
        <dbReference type="ARBA" id="ARBA00023015"/>
    </source>
</evidence>
<evidence type="ECO:0000256" key="2">
    <source>
        <dbReference type="ARBA" id="ARBA00023012"/>
    </source>
</evidence>
<evidence type="ECO:0000256" key="4">
    <source>
        <dbReference type="ARBA" id="ARBA00023125"/>
    </source>
</evidence>
<dbReference type="FunFam" id="3.40.50.2300:FF:000002">
    <property type="entry name" value="DNA-binding response regulator PhoP"/>
    <property type="match status" value="1"/>
</dbReference>
<dbReference type="InterPro" id="IPR036388">
    <property type="entry name" value="WH-like_DNA-bd_sf"/>
</dbReference>
<dbReference type="PANTHER" id="PTHR48111">
    <property type="entry name" value="REGULATOR OF RPOS"/>
    <property type="match status" value="1"/>
</dbReference>
<dbReference type="Pfam" id="PF00486">
    <property type="entry name" value="Trans_reg_C"/>
    <property type="match status" value="1"/>
</dbReference>
<evidence type="ECO:0000313" key="11">
    <source>
        <dbReference type="Proteomes" id="UP000287224"/>
    </source>
</evidence>
<dbReference type="GO" id="GO:0005829">
    <property type="term" value="C:cytosol"/>
    <property type="evidence" value="ECO:0007669"/>
    <property type="project" value="TreeGrafter"/>
</dbReference>
<proteinExistence type="predicted"/>
<dbReference type="GO" id="GO:0000156">
    <property type="term" value="F:phosphorelay response regulator activity"/>
    <property type="evidence" value="ECO:0007669"/>
    <property type="project" value="TreeGrafter"/>
</dbReference>
<dbReference type="SMART" id="SM00448">
    <property type="entry name" value="REC"/>
    <property type="match status" value="1"/>
</dbReference>
<dbReference type="EMBL" id="BIFQ01000001">
    <property type="protein sequence ID" value="GCE06403.1"/>
    <property type="molecule type" value="Genomic_DNA"/>
</dbReference>
<evidence type="ECO:0000313" key="10">
    <source>
        <dbReference type="EMBL" id="GCE06403.1"/>
    </source>
</evidence>
<sequence>MRILVVEDDPRLGPSLKKGLEGNHYAVDLMANGEDALLAALATAYDLVVLDILLPGLNGFEVCRRLREKKRTMPILLLTALGEVDHRVKGLDLGADDYLVKPFAFSELEARVRALLRRKGPTKTPVLRFMDITLDTRTHEVYRGDRLIILGSKEYALLEFFMRHPHQVLSRTMIAEHVWDSDTEHLSNVIDVYIRYLRRKLCEQNEPDVIVTVRGAGYQLKEPPV</sequence>
<keyword evidence="2" id="KW-0902">Two-component regulatory system</keyword>
<dbReference type="GO" id="GO:0000976">
    <property type="term" value="F:transcription cis-regulatory region binding"/>
    <property type="evidence" value="ECO:0007669"/>
    <property type="project" value="TreeGrafter"/>
</dbReference>
<reference evidence="11" key="1">
    <citation type="submission" date="2018-12" db="EMBL/GenBank/DDBJ databases">
        <title>Tengunoibacter tsumagoiensis gen. nov., sp. nov., Dictyobacter kobayashii sp. nov., D. alpinus sp. nov., and D. joshuensis sp. nov. and description of Dictyobacteraceae fam. nov. within the order Ktedonobacterales isolated from Tengu-no-mugimeshi.</title>
        <authorList>
            <person name="Wang C.M."/>
            <person name="Zheng Y."/>
            <person name="Sakai Y."/>
            <person name="Toyoda A."/>
            <person name="Minakuchi Y."/>
            <person name="Abe K."/>
            <person name="Yokota A."/>
            <person name="Yabe S."/>
        </authorList>
    </citation>
    <scope>NUCLEOTIDE SEQUENCE [LARGE SCALE GENOMIC DNA]</scope>
    <source>
        <strain evidence="11">S-27</strain>
    </source>
</reference>
<dbReference type="Proteomes" id="UP000287224">
    <property type="component" value="Unassembled WGS sequence"/>
</dbReference>
<dbReference type="CDD" id="cd19935">
    <property type="entry name" value="REC_OmpR_CusR-like"/>
    <property type="match status" value="1"/>
</dbReference>
<keyword evidence="4 7" id="KW-0238">DNA-binding</keyword>
<feature type="modified residue" description="4-aspartylphosphate" evidence="6">
    <location>
        <position position="51"/>
    </location>
</feature>
<keyword evidence="11" id="KW-1185">Reference proteome</keyword>
<dbReference type="CDD" id="cd00383">
    <property type="entry name" value="trans_reg_C"/>
    <property type="match status" value="1"/>
</dbReference>
<evidence type="ECO:0000256" key="1">
    <source>
        <dbReference type="ARBA" id="ARBA00022553"/>
    </source>
</evidence>
<feature type="domain" description="OmpR/PhoB-type" evidence="9">
    <location>
        <begin position="124"/>
        <end position="222"/>
    </location>
</feature>
<keyword evidence="5" id="KW-0804">Transcription</keyword>
<comment type="caution">
    <text evidence="10">The sequence shown here is derived from an EMBL/GenBank/DDBJ whole genome shotgun (WGS) entry which is preliminary data.</text>
</comment>
<dbReference type="Pfam" id="PF00072">
    <property type="entry name" value="Response_reg"/>
    <property type="match status" value="1"/>
</dbReference>
<dbReference type="Gene3D" id="1.10.10.10">
    <property type="entry name" value="Winged helix-like DNA-binding domain superfamily/Winged helix DNA-binding domain"/>
    <property type="match status" value="1"/>
</dbReference>
<dbReference type="AlphaFoldDB" id="A0A401ZHT8"/>
<evidence type="ECO:0000256" key="6">
    <source>
        <dbReference type="PROSITE-ProRule" id="PRU00169"/>
    </source>
</evidence>
<dbReference type="PROSITE" id="PS50110">
    <property type="entry name" value="RESPONSE_REGULATORY"/>
    <property type="match status" value="1"/>
</dbReference>
<evidence type="ECO:0000259" key="9">
    <source>
        <dbReference type="PROSITE" id="PS51755"/>
    </source>
</evidence>
<dbReference type="Gene3D" id="3.40.50.2300">
    <property type="match status" value="1"/>
</dbReference>
<dbReference type="InterPro" id="IPR011006">
    <property type="entry name" value="CheY-like_superfamily"/>
</dbReference>
<feature type="DNA-binding region" description="OmpR/PhoB-type" evidence="7">
    <location>
        <begin position="124"/>
        <end position="222"/>
    </location>
</feature>
<evidence type="ECO:0000256" key="5">
    <source>
        <dbReference type="ARBA" id="ARBA00023163"/>
    </source>
</evidence>
<dbReference type="RefSeq" id="WP_126597349.1">
    <property type="nucleotide sequence ID" value="NZ_BIFQ01000001.1"/>
</dbReference>
<protein>
    <submittedName>
        <fullName evidence="10">DNA-binding response regulator</fullName>
    </submittedName>
</protein>